<evidence type="ECO:0000259" key="12">
    <source>
        <dbReference type="Pfam" id="PF01225"/>
    </source>
</evidence>
<comment type="subcellular location">
    <subcellularLocation>
        <location evidence="10 11">Cytoplasm</location>
    </subcellularLocation>
</comment>
<dbReference type="GO" id="GO:0005737">
    <property type="term" value="C:cytoplasm"/>
    <property type="evidence" value="ECO:0007669"/>
    <property type="project" value="UniProtKB-SubCell"/>
</dbReference>
<dbReference type="GO" id="GO:0047480">
    <property type="term" value="F:UDP-N-acetylmuramoyl-tripeptide-D-alanyl-D-alanine ligase activity"/>
    <property type="evidence" value="ECO:0007669"/>
    <property type="project" value="UniProtKB-UniRule"/>
</dbReference>
<sequence>MIALTLGEIAGVVGGTVKGAADDLEDAVMVTAPAVLDGRDAEPGGLFVAFAGEQVDGHDFADQAARAGAVAVLGSRPTALPTVVVDDTQAALQTLAAHVVRQLRRGLTVAGVTGSQGKTSTKDLLTAVLAGAGPTIATIGSRNNELGVPLTMLRADASTRFLVLEMGARHRGQIADLTRLVAPDLAVVLNVGRAHLGKFGSQAGIAQAKGELVQGLAPGGTAILNADDPRVVAMRALTDSPVLTFGLAEHADVRVIDPTLDRLARPSFELRTSRAAARVALPLLGAHQALNAAAAAAAGLAAGLTLDQVAAALAETRLSKWRLELHELAGGATMINDSYNAHPESTMAGLDALAAVEGGRRIAVLGAMLELGDESDAEHRAVGEYAAARADLVVAIGELARPIADGARPVVGERAVALVDKDAAIDWLRRELGAGDVVLIKASRGAGLDEVAAALVS</sequence>
<keyword evidence="8 10" id="KW-0131">Cell cycle</keyword>
<evidence type="ECO:0000256" key="4">
    <source>
        <dbReference type="ARBA" id="ARBA00022741"/>
    </source>
</evidence>
<evidence type="ECO:0000313" key="15">
    <source>
        <dbReference type="EMBL" id="NYE69347.1"/>
    </source>
</evidence>
<evidence type="ECO:0000256" key="8">
    <source>
        <dbReference type="ARBA" id="ARBA00023306"/>
    </source>
</evidence>
<dbReference type="NCBIfam" id="TIGR01143">
    <property type="entry name" value="murF"/>
    <property type="match status" value="1"/>
</dbReference>
<evidence type="ECO:0000256" key="9">
    <source>
        <dbReference type="ARBA" id="ARBA00023316"/>
    </source>
</evidence>
<dbReference type="Pfam" id="PF01225">
    <property type="entry name" value="Mur_ligase"/>
    <property type="match status" value="1"/>
</dbReference>
<dbReference type="InterPro" id="IPR000713">
    <property type="entry name" value="Mur_ligase_N"/>
</dbReference>
<keyword evidence="6 10" id="KW-0133">Cell shape</keyword>
<evidence type="ECO:0000259" key="13">
    <source>
        <dbReference type="Pfam" id="PF02875"/>
    </source>
</evidence>
<feature type="binding site" evidence="10">
    <location>
        <begin position="114"/>
        <end position="120"/>
    </location>
    <ligand>
        <name>ATP</name>
        <dbReference type="ChEBI" id="CHEBI:30616"/>
    </ligand>
</feature>
<dbReference type="PANTHER" id="PTHR43024:SF1">
    <property type="entry name" value="UDP-N-ACETYLMURAMOYL-TRIPEPTIDE--D-ALANYL-D-ALANINE LIGASE"/>
    <property type="match status" value="1"/>
</dbReference>
<dbReference type="InterPro" id="IPR036615">
    <property type="entry name" value="Mur_ligase_C_dom_sf"/>
</dbReference>
<dbReference type="PANTHER" id="PTHR43024">
    <property type="entry name" value="UDP-N-ACETYLMURAMOYL-TRIPEPTIDE--D-ALANYL-D-ALANINE LIGASE"/>
    <property type="match status" value="1"/>
</dbReference>
<keyword evidence="16" id="KW-1185">Reference proteome</keyword>
<dbReference type="Gene3D" id="3.40.1390.10">
    <property type="entry name" value="MurE/MurF, N-terminal domain"/>
    <property type="match status" value="1"/>
</dbReference>
<evidence type="ECO:0000256" key="3">
    <source>
        <dbReference type="ARBA" id="ARBA00022618"/>
    </source>
</evidence>
<dbReference type="InterPro" id="IPR004101">
    <property type="entry name" value="Mur_ligase_C"/>
</dbReference>
<organism evidence="15 16">
    <name type="scientific">Microlunatus parietis</name>
    <dbReference type="NCBI Taxonomy" id="682979"/>
    <lineage>
        <taxon>Bacteria</taxon>
        <taxon>Bacillati</taxon>
        <taxon>Actinomycetota</taxon>
        <taxon>Actinomycetes</taxon>
        <taxon>Propionibacteriales</taxon>
        <taxon>Propionibacteriaceae</taxon>
        <taxon>Microlunatus</taxon>
    </lineage>
</organism>
<keyword evidence="2 10" id="KW-0436">Ligase</keyword>
<dbReference type="GO" id="GO:0008360">
    <property type="term" value="P:regulation of cell shape"/>
    <property type="evidence" value="ECO:0007669"/>
    <property type="project" value="UniProtKB-KW"/>
</dbReference>
<dbReference type="GO" id="GO:0009252">
    <property type="term" value="P:peptidoglycan biosynthetic process"/>
    <property type="evidence" value="ECO:0007669"/>
    <property type="project" value="UniProtKB-UniRule"/>
</dbReference>
<feature type="domain" description="Mur ligase N-terminal catalytic" evidence="12">
    <location>
        <begin position="36"/>
        <end position="84"/>
    </location>
</feature>
<dbReference type="InterPro" id="IPR036565">
    <property type="entry name" value="Mur-like_cat_sf"/>
</dbReference>
<keyword evidence="3 10" id="KW-0132">Cell division</keyword>
<evidence type="ECO:0000256" key="2">
    <source>
        <dbReference type="ARBA" id="ARBA00022598"/>
    </source>
</evidence>
<evidence type="ECO:0000256" key="7">
    <source>
        <dbReference type="ARBA" id="ARBA00022984"/>
    </source>
</evidence>
<keyword evidence="9 10" id="KW-0961">Cell wall biogenesis/degradation</keyword>
<dbReference type="Pfam" id="PF08245">
    <property type="entry name" value="Mur_ligase_M"/>
    <property type="match status" value="1"/>
</dbReference>
<dbReference type="Proteomes" id="UP000569914">
    <property type="component" value="Unassembled WGS sequence"/>
</dbReference>
<dbReference type="InterPro" id="IPR013221">
    <property type="entry name" value="Mur_ligase_cen"/>
</dbReference>
<accession>A0A7Y9L998</accession>
<dbReference type="SUPFAM" id="SSF53244">
    <property type="entry name" value="MurD-like peptide ligases, peptide-binding domain"/>
    <property type="match status" value="1"/>
</dbReference>
<dbReference type="InterPro" id="IPR005863">
    <property type="entry name" value="UDP-N-AcMur_synth"/>
</dbReference>
<dbReference type="Pfam" id="PF02875">
    <property type="entry name" value="Mur_ligase_C"/>
    <property type="match status" value="1"/>
</dbReference>
<dbReference type="InterPro" id="IPR051046">
    <property type="entry name" value="MurCDEF_CellWall_CoF430Synth"/>
</dbReference>
<dbReference type="HAMAP" id="MF_02019">
    <property type="entry name" value="MurF"/>
    <property type="match status" value="1"/>
</dbReference>
<comment type="similarity">
    <text evidence="10">Belongs to the MurCDEF family. MurF subfamily.</text>
</comment>
<keyword evidence="1 10" id="KW-0963">Cytoplasm</keyword>
<evidence type="ECO:0000313" key="16">
    <source>
        <dbReference type="Proteomes" id="UP000569914"/>
    </source>
</evidence>
<evidence type="ECO:0000256" key="6">
    <source>
        <dbReference type="ARBA" id="ARBA00022960"/>
    </source>
</evidence>
<dbReference type="GO" id="GO:0051301">
    <property type="term" value="P:cell division"/>
    <property type="evidence" value="ECO:0007669"/>
    <property type="project" value="UniProtKB-KW"/>
</dbReference>
<comment type="caution">
    <text evidence="15">The sequence shown here is derived from an EMBL/GenBank/DDBJ whole genome shotgun (WGS) entry which is preliminary data.</text>
</comment>
<dbReference type="SUPFAM" id="SSF63418">
    <property type="entry name" value="MurE/MurF N-terminal domain"/>
    <property type="match status" value="1"/>
</dbReference>
<comment type="pathway">
    <text evidence="10 11">Cell wall biogenesis; peptidoglycan biosynthesis.</text>
</comment>
<protein>
    <recommendedName>
        <fullName evidence="10 11">UDP-N-acetylmuramoyl-tripeptide--D-alanyl-D-alanine ligase</fullName>
        <ecNumber evidence="10 11">6.3.2.10</ecNumber>
    </recommendedName>
    <alternativeName>
        <fullName evidence="10">D-alanyl-D-alanine-adding enzyme</fullName>
    </alternativeName>
</protein>
<dbReference type="RefSeq" id="WP_179748081.1">
    <property type="nucleotide sequence ID" value="NZ_JACCBU010000001.1"/>
</dbReference>
<name>A0A7Y9L998_9ACTN</name>
<comment type="function">
    <text evidence="10 11">Involved in cell wall formation. Catalyzes the final step in the synthesis of UDP-N-acetylmuramoyl-pentapeptide, the precursor of murein.</text>
</comment>
<feature type="domain" description="Mur ligase C-terminal" evidence="13">
    <location>
        <begin position="322"/>
        <end position="444"/>
    </location>
</feature>
<reference evidence="15 16" key="1">
    <citation type="submission" date="2020-07" db="EMBL/GenBank/DDBJ databases">
        <title>Sequencing the genomes of 1000 actinobacteria strains.</title>
        <authorList>
            <person name="Klenk H.-P."/>
        </authorList>
    </citation>
    <scope>NUCLEOTIDE SEQUENCE [LARGE SCALE GENOMIC DNA]</scope>
    <source>
        <strain evidence="15 16">DSM 22083</strain>
    </source>
</reference>
<dbReference type="InterPro" id="IPR035911">
    <property type="entry name" value="MurE/MurF_N"/>
</dbReference>
<evidence type="ECO:0000259" key="14">
    <source>
        <dbReference type="Pfam" id="PF08245"/>
    </source>
</evidence>
<evidence type="ECO:0000256" key="1">
    <source>
        <dbReference type="ARBA" id="ARBA00022490"/>
    </source>
</evidence>
<gene>
    <name evidence="10" type="primary">murF</name>
    <name evidence="15" type="ORF">BKA15_000676</name>
</gene>
<dbReference type="GO" id="GO:0005524">
    <property type="term" value="F:ATP binding"/>
    <property type="evidence" value="ECO:0007669"/>
    <property type="project" value="UniProtKB-UniRule"/>
</dbReference>
<keyword evidence="7 10" id="KW-0573">Peptidoglycan synthesis</keyword>
<dbReference type="EC" id="6.3.2.10" evidence="10 11"/>
<comment type="catalytic activity">
    <reaction evidence="10 11">
        <text>D-alanyl-D-alanine + UDP-N-acetyl-alpha-D-muramoyl-L-alanyl-gamma-D-glutamyl-meso-2,6-diaminopimelate + ATP = UDP-N-acetyl-alpha-D-muramoyl-L-alanyl-gamma-D-glutamyl-meso-2,6-diaminopimeloyl-D-alanyl-D-alanine + ADP + phosphate + H(+)</text>
        <dbReference type="Rhea" id="RHEA:28374"/>
        <dbReference type="ChEBI" id="CHEBI:15378"/>
        <dbReference type="ChEBI" id="CHEBI:30616"/>
        <dbReference type="ChEBI" id="CHEBI:43474"/>
        <dbReference type="ChEBI" id="CHEBI:57822"/>
        <dbReference type="ChEBI" id="CHEBI:61386"/>
        <dbReference type="ChEBI" id="CHEBI:83905"/>
        <dbReference type="ChEBI" id="CHEBI:456216"/>
        <dbReference type="EC" id="6.3.2.10"/>
    </reaction>
</comment>
<keyword evidence="5 10" id="KW-0067">ATP-binding</keyword>
<dbReference type="Gene3D" id="3.40.1190.10">
    <property type="entry name" value="Mur-like, catalytic domain"/>
    <property type="match status" value="1"/>
</dbReference>
<evidence type="ECO:0000256" key="5">
    <source>
        <dbReference type="ARBA" id="ARBA00022840"/>
    </source>
</evidence>
<dbReference type="Gene3D" id="3.90.190.20">
    <property type="entry name" value="Mur ligase, C-terminal domain"/>
    <property type="match status" value="1"/>
</dbReference>
<dbReference type="SUPFAM" id="SSF53623">
    <property type="entry name" value="MurD-like peptide ligases, catalytic domain"/>
    <property type="match status" value="1"/>
</dbReference>
<dbReference type="EMBL" id="JACCBU010000001">
    <property type="protein sequence ID" value="NYE69347.1"/>
    <property type="molecule type" value="Genomic_DNA"/>
</dbReference>
<feature type="domain" description="Mur ligase central" evidence="14">
    <location>
        <begin position="112"/>
        <end position="298"/>
    </location>
</feature>
<evidence type="ECO:0000256" key="11">
    <source>
        <dbReference type="RuleBase" id="RU004136"/>
    </source>
</evidence>
<dbReference type="GO" id="GO:0071555">
    <property type="term" value="P:cell wall organization"/>
    <property type="evidence" value="ECO:0007669"/>
    <property type="project" value="UniProtKB-KW"/>
</dbReference>
<dbReference type="UniPathway" id="UPA00219"/>
<dbReference type="AlphaFoldDB" id="A0A7Y9L998"/>
<keyword evidence="4 10" id="KW-0547">Nucleotide-binding</keyword>
<proteinExistence type="inferred from homology"/>
<evidence type="ECO:0000256" key="10">
    <source>
        <dbReference type="HAMAP-Rule" id="MF_02019"/>
    </source>
</evidence>